<dbReference type="OMA" id="PSKIMIG"/>
<dbReference type="eggNOG" id="ENOG502S031">
    <property type="taxonomic scope" value="Eukaryota"/>
</dbReference>
<dbReference type="GeneID" id="14497658"/>
<dbReference type="FunCoup" id="I2H7Z9">
    <property type="interactions" value="81"/>
</dbReference>
<sequence>MEDTEKPKKHLFLDEFNDSDLSDEISGREQNSNDEYIAHETDSDTSQVDTDTESRDGEESDAEDTNDDIDESQHVIGYEEENQWIEEDSEMVLGYVPQSSEGIIGTKRKRKRYELSDWRSNTKSNSENQRKKRSNIKQTTKYHEEFWDFKKIIAQEYDARLPKTTRVRKWDAPSKEFIDSIKNLLQENASLSIEYIFKQYESEINKVAYLVERDKYSIKKNEPLYNASDTRNRYINEIKLSKYSIMDDIIKKIKKQLKESKFPTKLNELDTDSNYVISKRVFLQEKLSKELERGEKLEVLLQNESNQTEKVAELIENYKSKNKEKIKNSLTKDIIHPSLNKAMEKEFGLGSITTATESTNQLANKTSNYSQYDKDVRDFGLQMNRSNHLGMDMAMNNTIDIEDVQKYLPSLKSLNRVQTTLSQSIDNFLTVSKLHEIEQSLRVHHVPSQEDSPPDSSATNSPS</sequence>
<evidence type="ECO:0000313" key="3">
    <source>
        <dbReference type="Proteomes" id="UP000002866"/>
    </source>
</evidence>
<feature type="compositionally biased region" description="Acidic residues" evidence="1">
    <location>
        <begin position="58"/>
        <end position="70"/>
    </location>
</feature>
<feature type="compositionally biased region" description="Polar residues" evidence="1">
    <location>
        <begin position="449"/>
        <end position="463"/>
    </location>
</feature>
<dbReference type="InParanoid" id="I2H7Z9"/>
<dbReference type="RefSeq" id="XP_004182020.1">
    <property type="nucleotide sequence ID" value="XM_004181972.1"/>
</dbReference>
<feature type="region of interest" description="Disordered" evidence="1">
    <location>
        <begin position="1"/>
        <end position="74"/>
    </location>
</feature>
<dbReference type="KEGG" id="tbl:TBLA_0H02150"/>
<feature type="compositionally biased region" description="Polar residues" evidence="1">
    <location>
        <begin position="118"/>
        <end position="127"/>
    </location>
</feature>
<dbReference type="HOGENOM" id="CLU_590758_0_0_1"/>
<dbReference type="AlphaFoldDB" id="I2H7Z9"/>
<evidence type="ECO:0000256" key="1">
    <source>
        <dbReference type="SAM" id="MobiDB-lite"/>
    </source>
</evidence>
<reference evidence="2 3" key="1">
    <citation type="journal article" date="2011" name="Proc. Natl. Acad. Sci. U.S.A.">
        <title>Evolutionary erosion of yeast sex chromosomes by mating-type switching accidents.</title>
        <authorList>
            <person name="Gordon J.L."/>
            <person name="Armisen D."/>
            <person name="Proux-Wera E."/>
            <person name="Oheigeartaigh S.S."/>
            <person name="Byrne K.P."/>
            <person name="Wolfe K.H."/>
        </authorList>
    </citation>
    <scope>NUCLEOTIDE SEQUENCE [LARGE SCALE GENOMIC DNA]</scope>
    <source>
        <strain evidence="3">ATCC 34711 / CBS 6284 / DSM 70876 / NBRC 10599 / NRRL Y-10934 / UCD 77-7</strain>
    </source>
</reference>
<dbReference type="EMBL" id="HE806323">
    <property type="protein sequence ID" value="CCH62501.1"/>
    <property type="molecule type" value="Genomic_DNA"/>
</dbReference>
<dbReference type="Proteomes" id="UP000002866">
    <property type="component" value="Chromosome 8"/>
</dbReference>
<organism evidence="2 3">
    <name type="scientific">Henningerozyma blattae (strain ATCC 34711 / CBS 6284 / DSM 70876 / NBRC 10599 / NRRL Y-10934 / UCD 77-7)</name>
    <name type="common">Yeast</name>
    <name type="synonym">Tetrapisispora blattae</name>
    <dbReference type="NCBI Taxonomy" id="1071380"/>
    <lineage>
        <taxon>Eukaryota</taxon>
        <taxon>Fungi</taxon>
        <taxon>Dikarya</taxon>
        <taxon>Ascomycota</taxon>
        <taxon>Saccharomycotina</taxon>
        <taxon>Saccharomycetes</taxon>
        <taxon>Saccharomycetales</taxon>
        <taxon>Saccharomycetaceae</taxon>
        <taxon>Henningerozyma</taxon>
    </lineage>
</organism>
<accession>I2H7Z9</accession>
<dbReference type="OrthoDB" id="4068255at2759"/>
<dbReference type="STRING" id="1071380.I2H7Z9"/>
<name>I2H7Z9_HENB6</name>
<keyword evidence="3" id="KW-1185">Reference proteome</keyword>
<gene>
    <name evidence="2" type="primary">TBLA0H02150</name>
    <name evidence="2" type="ORF">TBLA_0H02150</name>
</gene>
<feature type="region of interest" description="Disordered" evidence="1">
    <location>
        <begin position="444"/>
        <end position="463"/>
    </location>
</feature>
<proteinExistence type="predicted"/>
<feature type="region of interest" description="Disordered" evidence="1">
    <location>
        <begin position="118"/>
        <end position="137"/>
    </location>
</feature>
<evidence type="ECO:0000313" key="2">
    <source>
        <dbReference type="EMBL" id="CCH62501.1"/>
    </source>
</evidence>
<protein>
    <submittedName>
        <fullName evidence="2">Uncharacterized protein</fullName>
    </submittedName>
</protein>